<keyword evidence="3" id="KW-0645">Protease</keyword>
<sequence length="975" mass="109131">MRFISLSILTLILSFCLFSQPQRAYKVLAVMVEFQTDDDPLTTGNGKFDLSFPSKKIIDPPPHDKRYFEAHLQFLKNYFAKFSIDVDYEIIDTVFTLSKQMRYYSPPQDSGFDRLLWLVYETWTIVKNSGVRMNLPISSYDCYIIFHAGVGRDINLSAEYGYNPTPYDIPSVFINTDSIISFLRKNGIGDDFGIKNSIILPETESRVVSTLTGENLLQLGLNGLLVSNFASFLGLPDLFDTATGRSRIGRFGLMDGAGIFSYRGVLPPSPSAWEKVKLGICNPIEVTLQKDTTLTIYTFQSDPSRSVYKIPINKKEYFLLENRNRDAFSDGARLKFLWRDSTGERIIERVFTSEQRGFNYFEVDSIYGVLIDVDEPDWALPGSGILIWYIDENVIEEKIKTNSINNDVKRLGVKLVEADGPQVIYGDEIGWEFDMWFLGNSAPLYKNEFSIRSYPWNPTNSRSNFNFKIYDFSAPSPVMTFKVGLNDTILSPMPSFPKQIEGLTLNSSITTANIDHDPKNEIILNSSIGIYAFNPSGTSLTLNPDGRYSRTGGDFPCAVFDVDGDGKKDVVGISGNKVVVFKTFDSNLDGFADSVWVFENGSQISTPPAIFRNEIIFGDSSGYLNFLRRDGTLERKVKISDEPVISLIASDSMWVATSKTKVKTESREWKFNVNFVASTGIDLKGNGAIEIVIAIGEDGDIAIVNTQSGNFKMIKLPFKSKVNTTPALADLNADGYPDVIITVGDDIWALNYLGSVLMNFPIKVRDAVWVSAPVVVDFYGDSLPEIIVGTKTGLIYAFDVYGKIVSGFPVSVSSSVVGSPSVFYESNLVHLFVASSDGYLYGWTIKPSSIPAKVFWGGYLRDEKHSNYSSKFAFVEPLPRAEILDKNEVYNWPNPVLSDYTFIRVKTFYDSKVNIKIFDLAGFKVDEFDIMTSANFETDVKWDVSKVQGGVYYARIEANAQGRSDVKIIKIAIVK</sequence>
<dbReference type="OrthoDB" id="9813478at2"/>
<evidence type="ECO:0000256" key="1">
    <source>
        <dbReference type="SAM" id="SignalP"/>
    </source>
</evidence>
<dbReference type="InterPro" id="IPR028994">
    <property type="entry name" value="Integrin_alpha_N"/>
</dbReference>
<proteinExistence type="predicted"/>
<evidence type="ECO:0000313" key="4">
    <source>
        <dbReference type="Proteomes" id="UP000320623"/>
    </source>
</evidence>
<feature type="chain" id="PRO_5006624583" evidence="1">
    <location>
        <begin position="25"/>
        <end position="975"/>
    </location>
</feature>
<accession>A0A0S4MUV5</accession>
<gene>
    <name evidence="3" type="ORF">JGI1_00465</name>
</gene>
<dbReference type="AlphaFoldDB" id="A0A0S4MUV5"/>
<dbReference type="Gene3D" id="2.130.10.10">
    <property type="entry name" value="YVTN repeat-like/Quinoprotein amine dehydrogenase"/>
    <property type="match status" value="1"/>
</dbReference>
<dbReference type="Proteomes" id="UP000320623">
    <property type="component" value="Unassembled WGS sequence"/>
</dbReference>
<dbReference type="STRING" id="1643428.GCA_001442855_00452"/>
<evidence type="ECO:0000259" key="2">
    <source>
        <dbReference type="Pfam" id="PF18962"/>
    </source>
</evidence>
<dbReference type="EMBL" id="FAOO01000003">
    <property type="protein sequence ID" value="CUU02344.1"/>
    <property type="molecule type" value="Genomic_DNA"/>
</dbReference>
<keyword evidence="3" id="KW-0378">Hydrolase</keyword>
<dbReference type="PANTHER" id="PTHR41775:SF1">
    <property type="entry name" value="PEPTIDASE M6-LIKE DOMAIN-CONTAINING PROTEIN"/>
    <property type="match status" value="1"/>
</dbReference>
<dbReference type="GO" id="GO:0008237">
    <property type="term" value="F:metallopeptidase activity"/>
    <property type="evidence" value="ECO:0007669"/>
    <property type="project" value="UniProtKB-KW"/>
</dbReference>
<dbReference type="InterPro" id="IPR026444">
    <property type="entry name" value="Secre_tail"/>
</dbReference>
<dbReference type="PANTHER" id="PTHR41775">
    <property type="entry name" value="SECRETED PROTEIN-RELATED"/>
    <property type="match status" value="1"/>
</dbReference>
<feature type="domain" description="Secretion system C-terminal sorting" evidence="2">
    <location>
        <begin position="892"/>
        <end position="967"/>
    </location>
</feature>
<protein>
    <submittedName>
        <fullName evidence="3">M6 family metalloprotease domain-containing protein/Por secretion system C-terminal sorting domain-containing protein</fullName>
    </submittedName>
</protein>
<evidence type="ECO:0000313" key="3">
    <source>
        <dbReference type="EMBL" id="CUU02344.1"/>
    </source>
</evidence>
<feature type="signal peptide" evidence="1">
    <location>
        <begin position="1"/>
        <end position="24"/>
    </location>
</feature>
<name>A0A0S4MUV5_9BACT</name>
<dbReference type="GO" id="GO:0006508">
    <property type="term" value="P:proteolysis"/>
    <property type="evidence" value="ECO:0007669"/>
    <property type="project" value="UniProtKB-KW"/>
</dbReference>
<dbReference type="NCBIfam" id="TIGR04183">
    <property type="entry name" value="Por_Secre_tail"/>
    <property type="match status" value="1"/>
</dbReference>
<dbReference type="Pfam" id="PF18962">
    <property type="entry name" value="Por_Secre_tail"/>
    <property type="match status" value="1"/>
</dbReference>
<keyword evidence="3" id="KW-0482">Metalloprotease</keyword>
<keyword evidence="1" id="KW-0732">Signal</keyword>
<dbReference type="RefSeq" id="WP_140944266.1">
    <property type="nucleotide sequence ID" value="NZ_FAOO01000003.1"/>
</dbReference>
<dbReference type="SUPFAM" id="SSF69318">
    <property type="entry name" value="Integrin alpha N-terminal domain"/>
    <property type="match status" value="1"/>
</dbReference>
<dbReference type="InterPro" id="IPR015943">
    <property type="entry name" value="WD40/YVTN_repeat-like_dom_sf"/>
</dbReference>
<organism evidence="3 4">
    <name type="scientific">Candidatus Thermokryptus mobilis</name>
    <dbReference type="NCBI Taxonomy" id="1643428"/>
    <lineage>
        <taxon>Bacteria</taxon>
        <taxon>Pseudomonadati</taxon>
        <taxon>Candidatus Kryptoniota</taxon>
        <taxon>Candidatus Thermokryptus</taxon>
    </lineage>
</organism>
<reference evidence="4" key="1">
    <citation type="submission" date="2015-11" db="EMBL/GenBank/DDBJ databases">
        <authorList>
            <person name="Varghese N."/>
        </authorList>
    </citation>
    <scope>NUCLEOTIDE SEQUENCE [LARGE SCALE GENOMIC DNA]</scope>
</reference>
<keyword evidence="4" id="KW-1185">Reference proteome</keyword>